<dbReference type="AlphaFoldDB" id="A0A6M3L6N1"/>
<accession>A0A6M3L6N1</accession>
<sequence length="123" mass="12450">MATIYTSAGEAKVVDLIDGTVATVLSTANAKIGWGTGAGTAAKADTTLFVEASEARVVPTVTQPTADKNQWVGTLTADAGKTITNAGLFDAATAGNLVVKGDFTGIVLATGDKIEFTISLEQT</sequence>
<gene>
    <name evidence="1" type="ORF">MM415B02592_0004</name>
</gene>
<dbReference type="EMBL" id="MT142828">
    <property type="protein sequence ID" value="QJA89181.1"/>
    <property type="molecule type" value="Genomic_DNA"/>
</dbReference>
<proteinExistence type="predicted"/>
<organism evidence="1">
    <name type="scientific">viral metagenome</name>
    <dbReference type="NCBI Taxonomy" id="1070528"/>
    <lineage>
        <taxon>unclassified sequences</taxon>
        <taxon>metagenomes</taxon>
        <taxon>organismal metagenomes</taxon>
    </lineage>
</organism>
<name>A0A6M3L6N1_9ZZZZ</name>
<protein>
    <submittedName>
        <fullName evidence="1">Uncharacterized protein</fullName>
    </submittedName>
</protein>
<reference evidence="1" key="1">
    <citation type="submission" date="2020-03" db="EMBL/GenBank/DDBJ databases">
        <title>The deep terrestrial virosphere.</title>
        <authorList>
            <person name="Holmfeldt K."/>
            <person name="Nilsson E."/>
            <person name="Simone D."/>
            <person name="Lopez-Fernandez M."/>
            <person name="Wu X."/>
            <person name="de Brujin I."/>
            <person name="Lundin D."/>
            <person name="Andersson A."/>
            <person name="Bertilsson S."/>
            <person name="Dopson M."/>
        </authorList>
    </citation>
    <scope>NUCLEOTIDE SEQUENCE</scope>
    <source>
        <strain evidence="1">MM415B02592</strain>
    </source>
</reference>
<evidence type="ECO:0000313" key="1">
    <source>
        <dbReference type="EMBL" id="QJA89181.1"/>
    </source>
</evidence>